<comment type="caution">
    <text evidence="3">The sequence shown here is derived from an EMBL/GenBank/DDBJ whole genome shotgun (WGS) entry which is preliminary data.</text>
</comment>
<feature type="region of interest" description="Disordered" evidence="1">
    <location>
        <begin position="218"/>
        <end position="287"/>
    </location>
</feature>
<feature type="compositionally biased region" description="Basic and acidic residues" evidence="1">
    <location>
        <begin position="250"/>
        <end position="271"/>
    </location>
</feature>
<keyword evidence="2" id="KW-0472">Membrane</keyword>
<gene>
    <name evidence="3" type="ORF">J2S57_000196</name>
</gene>
<dbReference type="Proteomes" id="UP001235712">
    <property type="component" value="Unassembled WGS sequence"/>
</dbReference>
<evidence type="ECO:0000256" key="2">
    <source>
        <dbReference type="SAM" id="Phobius"/>
    </source>
</evidence>
<accession>A0ABT9NVZ2</accession>
<keyword evidence="4" id="KW-1185">Reference proteome</keyword>
<evidence type="ECO:0000256" key="1">
    <source>
        <dbReference type="SAM" id="MobiDB-lite"/>
    </source>
</evidence>
<evidence type="ECO:0000313" key="4">
    <source>
        <dbReference type="Proteomes" id="UP001235712"/>
    </source>
</evidence>
<dbReference type="EMBL" id="JAUSQZ010000001">
    <property type="protein sequence ID" value="MDP9824447.1"/>
    <property type="molecule type" value="Genomic_DNA"/>
</dbReference>
<feature type="transmembrane region" description="Helical" evidence="2">
    <location>
        <begin position="130"/>
        <end position="149"/>
    </location>
</feature>
<keyword evidence="2" id="KW-0812">Transmembrane</keyword>
<proteinExistence type="predicted"/>
<sequence>MSADTMSKEPERWHLIHEGHEHTVEISTKATAWMLHWKADGSTVAQKKTSENTVVLDGKEHGAIRLKLPSISGPARRVTLYASPEPKGATGQAHLGVGGTDFVPEEGSRAAKREAWIRDHPHQYATRRTLTALAGVLVPIGLLWLLRQITWRPDVNLPSVNLPSVDLPRIPWPDIDLPSIPWPDVNLPSVNLPDLPGWVQYVWPVLLAFGVAQAELRRRKQQDLKRSEASRTASGATSKESNGEQPGRSKTGEARPDENQTTTRDTDDEKPVQACKVTPVTAKPGHS</sequence>
<feature type="compositionally biased region" description="Polar residues" evidence="1">
    <location>
        <begin position="230"/>
        <end position="244"/>
    </location>
</feature>
<reference evidence="3 4" key="1">
    <citation type="submission" date="2023-07" db="EMBL/GenBank/DDBJ databases">
        <title>Sequencing the genomes of 1000 actinobacteria strains.</title>
        <authorList>
            <person name="Klenk H.-P."/>
        </authorList>
    </citation>
    <scope>NUCLEOTIDE SEQUENCE [LARGE SCALE GENOMIC DNA]</scope>
    <source>
        <strain evidence="3 4">DSM 44388</strain>
    </source>
</reference>
<dbReference type="RefSeq" id="WP_307237025.1">
    <property type="nucleotide sequence ID" value="NZ_JAUSQZ010000001.1"/>
</dbReference>
<protein>
    <submittedName>
        <fullName evidence="3">Uncharacterized protein</fullName>
    </submittedName>
</protein>
<evidence type="ECO:0000313" key="3">
    <source>
        <dbReference type="EMBL" id="MDP9824447.1"/>
    </source>
</evidence>
<name>A0ABT9NVZ2_9ACTN</name>
<organism evidence="3 4">
    <name type="scientific">Kineosporia succinea</name>
    <dbReference type="NCBI Taxonomy" id="84632"/>
    <lineage>
        <taxon>Bacteria</taxon>
        <taxon>Bacillati</taxon>
        <taxon>Actinomycetota</taxon>
        <taxon>Actinomycetes</taxon>
        <taxon>Kineosporiales</taxon>
        <taxon>Kineosporiaceae</taxon>
        <taxon>Kineosporia</taxon>
    </lineage>
</organism>
<keyword evidence="2" id="KW-1133">Transmembrane helix</keyword>
<feature type="transmembrane region" description="Helical" evidence="2">
    <location>
        <begin position="198"/>
        <end position="216"/>
    </location>
</feature>